<comment type="caution">
    <text evidence="4">The sequence shown here is derived from an EMBL/GenBank/DDBJ whole genome shotgun (WGS) entry which is preliminary data.</text>
</comment>
<keyword evidence="2 3" id="KW-0802">TPR repeat</keyword>
<evidence type="ECO:0000256" key="3">
    <source>
        <dbReference type="PROSITE-ProRule" id="PRU00339"/>
    </source>
</evidence>
<reference evidence="4 5" key="1">
    <citation type="submission" date="2022-05" db="EMBL/GenBank/DDBJ databases">
        <authorList>
            <consortium name="Genoscope - CEA"/>
            <person name="William W."/>
        </authorList>
    </citation>
    <scope>NUCLEOTIDE SEQUENCE [LARGE SCALE GENOMIC DNA]</scope>
</reference>
<dbReference type="SMART" id="SM00028">
    <property type="entry name" value="TPR"/>
    <property type="match status" value="7"/>
</dbReference>
<dbReference type="InterPro" id="IPR019734">
    <property type="entry name" value="TPR_rpt"/>
</dbReference>
<dbReference type="EMBL" id="CALNXJ010000001">
    <property type="protein sequence ID" value="CAH3031213.1"/>
    <property type="molecule type" value="Genomic_DNA"/>
</dbReference>
<proteinExistence type="predicted"/>
<evidence type="ECO:0008006" key="6">
    <source>
        <dbReference type="Google" id="ProtNLM"/>
    </source>
</evidence>
<name>A0AAU9VIZ6_9CNID</name>
<feature type="repeat" description="TPR" evidence="3">
    <location>
        <begin position="445"/>
        <end position="478"/>
    </location>
</feature>
<dbReference type="AlphaFoldDB" id="A0AAU9VIZ6"/>
<dbReference type="Pfam" id="PF13424">
    <property type="entry name" value="TPR_12"/>
    <property type="match status" value="2"/>
</dbReference>
<gene>
    <name evidence="4" type="ORF">PMEA_00001221</name>
</gene>
<dbReference type="Proteomes" id="UP001159428">
    <property type="component" value="Unassembled WGS sequence"/>
</dbReference>
<dbReference type="PROSITE" id="PS50005">
    <property type="entry name" value="TPR"/>
    <property type="match status" value="1"/>
</dbReference>
<evidence type="ECO:0000313" key="5">
    <source>
        <dbReference type="Proteomes" id="UP001159428"/>
    </source>
</evidence>
<evidence type="ECO:0000313" key="4">
    <source>
        <dbReference type="EMBL" id="CAH3031213.1"/>
    </source>
</evidence>
<dbReference type="PANTHER" id="PTHR45641">
    <property type="entry name" value="TETRATRICOPEPTIDE REPEAT PROTEIN (AFU_ORTHOLOGUE AFUA_6G03870)"/>
    <property type="match status" value="1"/>
</dbReference>
<organism evidence="4 5">
    <name type="scientific">Pocillopora meandrina</name>
    <dbReference type="NCBI Taxonomy" id="46732"/>
    <lineage>
        <taxon>Eukaryota</taxon>
        <taxon>Metazoa</taxon>
        <taxon>Cnidaria</taxon>
        <taxon>Anthozoa</taxon>
        <taxon>Hexacorallia</taxon>
        <taxon>Scleractinia</taxon>
        <taxon>Astrocoeniina</taxon>
        <taxon>Pocilloporidae</taxon>
        <taxon>Pocillopora</taxon>
    </lineage>
</organism>
<dbReference type="InterPro" id="IPR011990">
    <property type="entry name" value="TPR-like_helical_dom_sf"/>
</dbReference>
<dbReference type="Gene3D" id="1.25.40.10">
    <property type="entry name" value="Tetratricopeptide repeat domain"/>
    <property type="match status" value="2"/>
</dbReference>
<accession>A0AAU9VIZ6</accession>
<sequence length="706" mass="79593">MEEELEWQESDASKYDVAMYTAALKAVKHSAQIDPVIREITCIGFTDTSPLSLSYVLDFLKTNSSHQFTEAQVRNSLRNVLFKVAGQENHQTLHTHQVIPEVFRRVCKVSRYNPSCLNSAFCNLTISTNADFSNSQLLISDVFQRLVSSFERQLNFTTSSLLNVENATVTESNIVFGSEYLDILTSLCIFSSREGLKMEDVMRVSFSDTFLRFFAHNSGYWPGLIKATTNEFRLNEIVTLANLQANNGSRFDLQTILLVLSLHSGASKLQKEHFMTAINKTSTGIAQLIKKVNDDTVVLNRTKPLLLNILGAMYRGLGYPYRSKDLHELAFDFYRTNVTDNTTGEHTTSSDNDQEVFLGKASTLHKLGIIYRYLGNLAIAQSAHEWSLSLLKQLSGDHRVYISGSLLNLAVVYSRLGKYYDALRLYNRSLIMLQEIYGPSHASVGRLYTTIGTVYYRLGDFNNATQHTERGLQILEDFHGELHPHVAEALNFLGFMYRDQGHLSKAKIVLERSTSIKEKVFDPEHFILGEALNDLGVVYTRLGEGQKAKMVLQRALHIFNRTWGEGHTSVATALNSLGGAHSTSRELEEAIFLHKTALNILLRMDMSANLEHLIAETRQLLGNAYLATGGLEDAKDMYQLSYLGFKKIYDSHHWRVQGVLKSLSSLGYVLNKSCETNALCFIINLNTFFAIILGERLITFEQLILT</sequence>
<dbReference type="Pfam" id="PF13374">
    <property type="entry name" value="TPR_10"/>
    <property type="match status" value="1"/>
</dbReference>
<dbReference type="SUPFAM" id="SSF48452">
    <property type="entry name" value="TPR-like"/>
    <property type="match status" value="2"/>
</dbReference>
<keyword evidence="5" id="KW-1185">Reference proteome</keyword>
<protein>
    <recommendedName>
        <fullName evidence="6">Kinesin light chain</fullName>
    </recommendedName>
</protein>
<evidence type="ECO:0000256" key="2">
    <source>
        <dbReference type="ARBA" id="ARBA00022803"/>
    </source>
</evidence>
<keyword evidence="1" id="KW-0677">Repeat</keyword>
<evidence type="ECO:0000256" key="1">
    <source>
        <dbReference type="ARBA" id="ARBA00022737"/>
    </source>
</evidence>
<dbReference type="PANTHER" id="PTHR45641:SF19">
    <property type="entry name" value="NEPHROCYSTIN-3"/>
    <property type="match status" value="1"/>
</dbReference>